<dbReference type="Proteomes" id="UP000605013">
    <property type="component" value="Unassembled WGS sequence"/>
</dbReference>
<gene>
    <name evidence="2" type="ORF">JAO71_09185</name>
</gene>
<dbReference type="RefSeq" id="WP_203000393.1">
    <property type="nucleotide sequence ID" value="NZ_JAEMEF010000007.1"/>
</dbReference>
<feature type="signal peptide" evidence="1">
    <location>
        <begin position="1"/>
        <end position="25"/>
    </location>
</feature>
<evidence type="ECO:0000313" key="2">
    <source>
        <dbReference type="EMBL" id="MBL7559974.1"/>
    </source>
</evidence>
<sequence length="192" mass="21212">MKSKWYFGTLLATFAFFVASQQQIAVPNQQIDFHFSDQQATVSQTEVVISAIKNQLQVIGAKNTQVTEQNGTLKITYYSDVDVENVKAILLHNQETVYLDDNKSSNQSYNLDVSEIKTSTPSGAGFDGDYMVEAKQEYLRASQVVLTFSAIAENTLQLTLLSFTTHKVNTNISISIDKGTFNIPEGRAGPIA</sequence>
<dbReference type="EMBL" id="JAEMEF010000007">
    <property type="protein sequence ID" value="MBL7559974.1"/>
    <property type="molecule type" value="Genomic_DNA"/>
</dbReference>
<evidence type="ECO:0000256" key="1">
    <source>
        <dbReference type="SAM" id="SignalP"/>
    </source>
</evidence>
<keyword evidence="1" id="KW-0732">Signal</keyword>
<reference evidence="2 3" key="1">
    <citation type="submission" date="2020-12" db="EMBL/GenBank/DDBJ databases">
        <title>Olleya sediminilitoris sp. nov., isolated from a tidal flat.</title>
        <authorList>
            <person name="Park S."/>
            <person name="Yoon J.-H."/>
        </authorList>
    </citation>
    <scope>NUCLEOTIDE SEQUENCE [LARGE SCALE GENOMIC DNA]</scope>
    <source>
        <strain evidence="2 3">YSTF-M6</strain>
    </source>
</reference>
<protein>
    <recommendedName>
        <fullName evidence="4">Auto-transporter adhesin head GIN domain-containing protein</fullName>
    </recommendedName>
</protein>
<organism evidence="2 3">
    <name type="scientific">Olleya sediminilitoris</name>
    <dbReference type="NCBI Taxonomy" id="2795739"/>
    <lineage>
        <taxon>Bacteria</taxon>
        <taxon>Pseudomonadati</taxon>
        <taxon>Bacteroidota</taxon>
        <taxon>Flavobacteriia</taxon>
        <taxon>Flavobacteriales</taxon>
        <taxon>Flavobacteriaceae</taxon>
    </lineage>
</organism>
<comment type="caution">
    <text evidence="2">The sequence shown here is derived from an EMBL/GenBank/DDBJ whole genome shotgun (WGS) entry which is preliminary data.</text>
</comment>
<name>A0ABS1WLG7_9FLAO</name>
<feature type="chain" id="PRO_5046975780" description="Auto-transporter adhesin head GIN domain-containing protein" evidence="1">
    <location>
        <begin position="26"/>
        <end position="192"/>
    </location>
</feature>
<evidence type="ECO:0000313" key="3">
    <source>
        <dbReference type="Proteomes" id="UP000605013"/>
    </source>
</evidence>
<proteinExistence type="predicted"/>
<evidence type="ECO:0008006" key="4">
    <source>
        <dbReference type="Google" id="ProtNLM"/>
    </source>
</evidence>
<accession>A0ABS1WLG7</accession>
<keyword evidence="3" id="KW-1185">Reference proteome</keyword>